<dbReference type="STRING" id="121290.APY04_0323"/>
<reference evidence="1 2" key="1">
    <citation type="submission" date="2015-10" db="EMBL/GenBank/DDBJ databases">
        <title>Transcriptomic analysis of a linuron degrading triple-species bacterial consortium.</title>
        <authorList>
            <person name="Albers P."/>
        </authorList>
    </citation>
    <scope>NUCLEOTIDE SEQUENCE [LARGE SCALE GENOMIC DNA]</scope>
    <source>
        <strain evidence="1 2">WDL6</strain>
    </source>
</reference>
<keyword evidence="2" id="KW-1185">Reference proteome</keyword>
<organism evidence="1 2">
    <name type="scientific">Hyphomicrobium sulfonivorans</name>
    <dbReference type="NCBI Taxonomy" id="121290"/>
    <lineage>
        <taxon>Bacteria</taxon>
        <taxon>Pseudomonadati</taxon>
        <taxon>Pseudomonadota</taxon>
        <taxon>Alphaproteobacteria</taxon>
        <taxon>Hyphomicrobiales</taxon>
        <taxon>Hyphomicrobiaceae</taxon>
        <taxon>Hyphomicrobium</taxon>
    </lineage>
</organism>
<dbReference type="Proteomes" id="UP000059074">
    <property type="component" value="Unassembled WGS sequence"/>
</dbReference>
<dbReference type="SUPFAM" id="SSF56935">
    <property type="entry name" value="Porins"/>
    <property type="match status" value="1"/>
</dbReference>
<proteinExistence type="predicted"/>
<dbReference type="AlphaFoldDB" id="A0A120CY73"/>
<dbReference type="PATRIC" id="fig|121290.4.peg.2976"/>
<sequence length="270" mass="28831">MEGGTFDDEAAGLALGSFSLPLGHNLGVQFDGAVGNVDGDVLGGGGVHLFTRDPSSYLLGVYGSYHTWDSIDIWRIAAEAELYLGRFTVSALAGYENIDVPSLASGLPVLTQDEKSFFGIGDVAYYINDDFKIYGGYRYVAETSLGAAGAEYLLRDHGVPVSLFARGDFGNSDFNSITGGVKIYLSDDRNKSLIDRNRRDDPEIYVPVFPKVVTQTAKQQGSNQCVVGPSPDYKVASNFSCTCPSGTPLSGQQPQFIPALGGFYTCGNPV</sequence>
<comment type="caution">
    <text evidence="1">The sequence shown here is derived from an EMBL/GenBank/DDBJ whole genome shotgun (WGS) entry which is preliminary data.</text>
</comment>
<evidence type="ECO:0000313" key="2">
    <source>
        <dbReference type="Proteomes" id="UP000059074"/>
    </source>
</evidence>
<dbReference type="EMBL" id="LMTR01000015">
    <property type="protein sequence ID" value="KWT72040.1"/>
    <property type="molecule type" value="Genomic_DNA"/>
</dbReference>
<accession>A0A120CY73</accession>
<gene>
    <name evidence="1" type="ORF">APY04_0323</name>
</gene>
<protein>
    <submittedName>
        <fullName evidence="1">Uncharacterized protein</fullName>
    </submittedName>
</protein>
<evidence type="ECO:0000313" key="1">
    <source>
        <dbReference type="EMBL" id="KWT72040.1"/>
    </source>
</evidence>
<name>A0A120CY73_HYPSL</name>